<dbReference type="KEGG" id="bts:Btus_2956"/>
<feature type="domain" description="PIN" evidence="1">
    <location>
        <begin position="2"/>
        <end position="49"/>
    </location>
</feature>
<dbReference type="EMBL" id="CP002017">
    <property type="protein sequence ID" value="ADG07587.1"/>
    <property type="molecule type" value="Genomic_DNA"/>
</dbReference>
<gene>
    <name evidence="2" type="ordered locus">Btus_2956</name>
</gene>
<dbReference type="HOGENOM" id="CLU_203166_0_0_9"/>
<dbReference type="InterPro" id="IPR002716">
    <property type="entry name" value="PIN_dom"/>
</dbReference>
<dbReference type="AlphaFoldDB" id="D5WVP4"/>
<sequence length="51" mass="5696">MKAVIDTNIWVSGLISASGVPSRVIDAYRFRRFMWVTSDPLLDELATVLLA</sequence>
<name>D5WVP4_KYRT2</name>
<keyword evidence="3" id="KW-1185">Reference proteome</keyword>
<evidence type="ECO:0000313" key="3">
    <source>
        <dbReference type="Proteomes" id="UP000002368"/>
    </source>
</evidence>
<reference evidence="2 3" key="1">
    <citation type="journal article" date="2011" name="Stand. Genomic Sci.">
        <title>Complete genome sequence of the thermophilic, hydrogen-oxidizing Bacillus tusciae type strain (T2) and reclassification in the new genus, Kyrpidia gen. nov. as Kyrpidia tusciae comb. nov. and emendation of the family Alicyclobacillaceae da Costa and Rainey, 2010.</title>
        <authorList>
            <person name="Klenk H.P."/>
            <person name="Lapidus A."/>
            <person name="Chertkov O."/>
            <person name="Copeland A."/>
            <person name="Del Rio T.G."/>
            <person name="Nolan M."/>
            <person name="Lucas S."/>
            <person name="Chen F."/>
            <person name="Tice H."/>
            <person name="Cheng J.F."/>
            <person name="Han C."/>
            <person name="Bruce D."/>
            <person name="Goodwin L."/>
            <person name="Pitluck S."/>
            <person name="Pati A."/>
            <person name="Ivanova N."/>
            <person name="Mavromatis K."/>
            <person name="Daum C."/>
            <person name="Chen A."/>
            <person name="Palaniappan K."/>
            <person name="Chang Y.J."/>
            <person name="Land M."/>
            <person name="Hauser L."/>
            <person name="Jeffries C.D."/>
            <person name="Detter J.C."/>
            <person name="Rohde M."/>
            <person name="Abt B."/>
            <person name="Pukall R."/>
            <person name="Goker M."/>
            <person name="Bristow J."/>
            <person name="Markowitz V."/>
            <person name="Hugenholtz P."/>
            <person name="Eisen J.A."/>
        </authorList>
    </citation>
    <scope>NUCLEOTIDE SEQUENCE [LARGE SCALE GENOMIC DNA]</scope>
    <source>
        <strain evidence="2 3">DSM 2912</strain>
    </source>
</reference>
<proteinExistence type="predicted"/>
<dbReference type="SUPFAM" id="SSF88723">
    <property type="entry name" value="PIN domain-like"/>
    <property type="match status" value="1"/>
</dbReference>
<evidence type="ECO:0000313" key="2">
    <source>
        <dbReference type="EMBL" id="ADG07587.1"/>
    </source>
</evidence>
<evidence type="ECO:0000259" key="1">
    <source>
        <dbReference type="Pfam" id="PF13470"/>
    </source>
</evidence>
<protein>
    <submittedName>
        <fullName evidence="2">Nucleic acid-binding protein</fullName>
    </submittedName>
</protein>
<accession>D5WVP4</accession>
<dbReference type="InterPro" id="IPR002850">
    <property type="entry name" value="PIN_toxin-like"/>
</dbReference>
<organism evidence="2 3">
    <name type="scientific">Kyrpidia tusciae (strain DSM 2912 / NBRC 15312 / T2)</name>
    <name type="common">Bacillus tusciae</name>
    <dbReference type="NCBI Taxonomy" id="562970"/>
    <lineage>
        <taxon>Bacteria</taxon>
        <taxon>Bacillati</taxon>
        <taxon>Bacillota</taxon>
        <taxon>Bacilli</taxon>
        <taxon>Bacillales</taxon>
        <taxon>Alicyclobacillaceae</taxon>
        <taxon>Kyrpidia</taxon>
    </lineage>
</organism>
<dbReference type="RefSeq" id="WP_013076868.1">
    <property type="nucleotide sequence ID" value="NC_014098.1"/>
</dbReference>
<dbReference type="InterPro" id="IPR029060">
    <property type="entry name" value="PIN-like_dom_sf"/>
</dbReference>
<dbReference type="Proteomes" id="UP000002368">
    <property type="component" value="Chromosome"/>
</dbReference>
<dbReference type="STRING" id="562970.Btus_2956"/>
<dbReference type="NCBIfam" id="TIGR00305">
    <property type="entry name" value="putative toxin-antitoxin system toxin component, PIN family"/>
    <property type="match status" value="1"/>
</dbReference>
<dbReference type="Pfam" id="PF13470">
    <property type="entry name" value="PIN_3"/>
    <property type="match status" value="1"/>
</dbReference>
<dbReference type="eggNOG" id="COG1569">
    <property type="taxonomic scope" value="Bacteria"/>
</dbReference>
<dbReference type="OrthoDB" id="32918at2"/>